<accession>A0AAV7R8M8</accession>
<dbReference type="InterPro" id="IPR013783">
    <property type="entry name" value="Ig-like_fold"/>
</dbReference>
<dbReference type="SUPFAM" id="SSF48726">
    <property type="entry name" value="Immunoglobulin"/>
    <property type="match status" value="1"/>
</dbReference>
<dbReference type="EMBL" id="JANPWB010000010">
    <property type="protein sequence ID" value="KAJ1147080.1"/>
    <property type="molecule type" value="Genomic_DNA"/>
</dbReference>
<evidence type="ECO:0000313" key="2">
    <source>
        <dbReference type="EMBL" id="KAJ1147080.1"/>
    </source>
</evidence>
<dbReference type="Gene3D" id="2.60.40.10">
    <property type="entry name" value="Immunoglobulins"/>
    <property type="match status" value="1"/>
</dbReference>
<dbReference type="Proteomes" id="UP001066276">
    <property type="component" value="Chromosome 6"/>
</dbReference>
<name>A0AAV7R8M8_PLEWA</name>
<feature type="domain" description="Immunoglobulin V-set" evidence="1">
    <location>
        <begin position="6"/>
        <end position="119"/>
    </location>
</feature>
<proteinExistence type="predicted"/>
<evidence type="ECO:0000259" key="1">
    <source>
        <dbReference type="Pfam" id="PF07686"/>
    </source>
</evidence>
<reference evidence="2" key="1">
    <citation type="journal article" date="2022" name="bioRxiv">
        <title>Sequencing and chromosome-scale assembly of the giantPleurodeles waltlgenome.</title>
        <authorList>
            <person name="Brown T."/>
            <person name="Elewa A."/>
            <person name="Iarovenko S."/>
            <person name="Subramanian E."/>
            <person name="Araus A.J."/>
            <person name="Petzold A."/>
            <person name="Susuki M."/>
            <person name="Suzuki K.-i.T."/>
            <person name="Hayashi T."/>
            <person name="Toyoda A."/>
            <person name="Oliveira C."/>
            <person name="Osipova E."/>
            <person name="Leigh N.D."/>
            <person name="Simon A."/>
            <person name="Yun M.H."/>
        </authorList>
    </citation>
    <scope>NUCLEOTIDE SEQUENCE</scope>
    <source>
        <strain evidence="2">20211129_DDA</strain>
        <tissue evidence="2">Liver</tissue>
    </source>
</reference>
<gene>
    <name evidence="2" type="ORF">NDU88_013327</name>
</gene>
<dbReference type="InterPro" id="IPR013106">
    <property type="entry name" value="Ig_V-set"/>
</dbReference>
<dbReference type="Pfam" id="PF07686">
    <property type="entry name" value="V-set"/>
    <property type="match status" value="1"/>
</dbReference>
<comment type="caution">
    <text evidence="2">The sequence shown here is derived from an EMBL/GenBank/DDBJ whole genome shotgun (WGS) entry which is preliminary data.</text>
</comment>
<dbReference type="InterPro" id="IPR036179">
    <property type="entry name" value="Ig-like_dom_sf"/>
</dbReference>
<evidence type="ECO:0000313" key="3">
    <source>
        <dbReference type="Proteomes" id="UP001066276"/>
    </source>
</evidence>
<keyword evidence="3" id="KW-1185">Reference proteome</keyword>
<dbReference type="AlphaFoldDB" id="A0AAV7R8M8"/>
<protein>
    <recommendedName>
        <fullName evidence="1">Immunoglobulin V-set domain-containing protein</fullName>
    </recommendedName>
</protein>
<sequence length="153" mass="17278">MEALTPVVAETNQSILLPVSYRFSQLKEYFRISWRFVSRKNHLIIMESRNKCTMQEGTEEHVCLETVVQHLAPEYRDRVMLLANASLLIQNVGSEDAGIYEVSIHALDVSAMKIINLSVIRGTGRLWDGGEPAGGLNWKQEYHISNCLSSLLS</sequence>
<organism evidence="2 3">
    <name type="scientific">Pleurodeles waltl</name>
    <name type="common">Iberian ribbed newt</name>
    <dbReference type="NCBI Taxonomy" id="8319"/>
    <lineage>
        <taxon>Eukaryota</taxon>
        <taxon>Metazoa</taxon>
        <taxon>Chordata</taxon>
        <taxon>Craniata</taxon>
        <taxon>Vertebrata</taxon>
        <taxon>Euteleostomi</taxon>
        <taxon>Amphibia</taxon>
        <taxon>Batrachia</taxon>
        <taxon>Caudata</taxon>
        <taxon>Salamandroidea</taxon>
        <taxon>Salamandridae</taxon>
        <taxon>Pleurodelinae</taxon>
        <taxon>Pleurodeles</taxon>
    </lineage>
</organism>